<dbReference type="CTD" id="124989"/>
<evidence type="ECO:0000256" key="3">
    <source>
        <dbReference type="SAM" id="MobiDB-lite"/>
    </source>
</evidence>
<dbReference type="InterPro" id="IPR011992">
    <property type="entry name" value="EF-hand-dom_pair"/>
</dbReference>
<accession>A0A2U4C304</accession>
<reference evidence="5" key="1">
    <citation type="submission" date="2025-08" db="UniProtKB">
        <authorList>
            <consortium name="RefSeq"/>
        </authorList>
    </citation>
    <scope>IDENTIFICATION</scope>
    <source>
        <tissue evidence="5">Spleen</tissue>
    </source>
</reference>
<dbReference type="Gene3D" id="1.10.238.10">
    <property type="entry name" value="EF-hand"/>
    <property type="match status" value="1"/>
</dbReference>
<dbReference type="OrthoDB" id="429467at2759"/>
<dbReference type="RefSeq" id="XP_019799837.1">
    <property type="nucleotide sequence ID" value="XM_019944278.1"/>
</dbReference>
<keyword evidence="2" id="KW-0106">Calcium</keyword>
<evidence type="ECO:0000313" key="4">
    <source>
        <dbReference type="Proteomes" id="UP000245320"/>
    </source>
</evidence>
<keyword evidence="1" id="KW-0677">Repeat</keyword>
<evidence type="ECO:0000313" key="5">
    <source>
        <dbReference type="RefSeq" id="XP_019799837.1"/>
    </source>
</evidence>
<protein>
    <submittedName>
        <fullName evidence="5">EF-hand calcium-binding domain-containing protein 13</fullName>
    </submittedName>
</protein>
<name>A0A2U4C304_TURTR</name>
<dbReference type="PANTHER" id="PTHR22656">
    <property type="entry name" value="EF-HAND CALCIUM-BINDING DOMAIN-CONTAINING PROTEIN 13"/>
    <property type="match status" value="1"/>
</dbReference>
<dbReference type="SUPFAM" id="SSF47473">
    <property type="entry name" value="EF-hand"/>
    <property type="match status" value="2"/>
</dbReference>
<gene>
    <name evidence="5" type="primary">EFCAB13</name>
</gene>
<organism evidence="4 5">
    <name type="scientific">Tursiops truncatus</name>
    <name type="common">Atlantic bottle-nosed dolphin</name>
    <name type="synonym">Delphinus truncatus</name>
    <dbReference type="NCBI Taxonomy" id="9739"/>
    <lineage>
        <taxon>Eukaryota</taxon>
        <taxon>Metazoa</taxon>
        <taxon>Chordata</taxon>
        <taxon>Craniata</taxon>
        <taxon>Vertebrata</taxon>
        <taxon>Euteleostomi</taxon>
        <taxon>Mammalia</taxon>
        <taxon>Eutheria</taxon>
        <taxon>Laurasiatheria</taxon>
        <taxon>Artiodactyla</taxon>
        <taxon>Whippomorpha</taxon>
        <taxon>Cetacea</taxon>
        <taxon>Odontoceti</taxon>
        <taxon>Delphinidae</taxon>
        <taxon>Tursiops</taxon>
    </lineage>
</organism>
<proteinExistence type="predicted"/>
<dbReference type="PANTHER" id="PTHR22656:SF1">
    <property type="entry name" value="EF-HAND CALCIUM-BINDING DOMAIN-CONTAINING PROTEIN 13"/>
    <property type="match status" value="1"/>
</dbReference>
<evidence type="ECO:0000256" key="2">
    <source>
        <dbReference type="ARBA" id="ARBA00022837"/>
    </source>
</evidence>
<sequence length="283" mass="30497">MSPATRVQAADPRPGEVTGPYEVGQTGAAAALSSPGGGGGDLSRCPEPRSPCKAAVAAASEEAWVPQSPSAGCSVGGASGRSALTDVIKAIDKDENIDYGDLNTCLQNFGVYLSKPEFQKITELTEAGVLPDAIENLHNLSKEKMSAPDLWNTLSSLKSNLKKDEFLAALKLATVDGEKVDTSDLEIFLQNMGIELTEDKGMELLNNLPVDAKRKVYMNRLMKELQSFKGTKVSLDKVDTVIKNMGIDLKEKEIQELKDHLPVDDEKVDLDVFMDAALLQEKS</sequence>
<dbReference type="AlphaFoldDB" id="A0A2U4C304"/>
<evidence type="ECO:0000256" key="1">
    <source>
        <dbReference type="ARBA" id="ARBA00022737"/>
    </source>
</evidence>
<dbReference type="Proteomes" id="UP000245320">
    <property type="component" value="Chromosome 20"/>
</dbReference>
<dbReference type="InParanoid" id="A0A2U4C304"/>
<feature type="region of interest" description="Disordered" evidence="3">
    <location>
        <begin position="1"/>
        <end position="48"/>
    </location>
</feature>
<keyword evidence="4" id="KW-1185">Reference proteome</keyword>